<dbReference type="InterPro" id="IPR027805">
    <property type="entry name" value="Transposase_HTH_dom"/>
</dbReference>
<gene>
    <name evidence="5" type="ORF">AT728_16065</name>
</gene>
<evidence type="ECO:0000256" key="2">
    <source>
        <dbReference type="ARBA" id="ARBA00022723"/>
    </source>
</evidence>
<name>A0A0W7X381_9ACTN</name>
<dbReference type="STRING" id="1765722.AT728_16065"/>
<dbReference type="Proteomes" id="UP000054804">
    <property type="component" value="Unassembled WGS sequence"/>
</dbReference>
<feature type="domain" description="Transposase Helix-turn-helix" evidence="4">
    <location>
        <begin position="41"/>
        <end position="85"/>
    </location>
</feature>
<feature type="domain" description="DDE Tnp4" evidence="3">
    <location>
        <begin position="103"/>
        <end position="247"/>
    </location>
</feature>
<evidence type="ECO:0000259" key="4">
    <source>
        <dbReference type="Pfam" id="PF13613"/>
    </source>
</evidence>
<protein>
    <submittedName>
        <fullName evidence="5">Transposase</fullName>
    </submittedName>
</protein>
<dbReference type="RefSeq" id="WP_058848587.1">
    <property type="nucleotide sequence ID" value="NZ_LOCL01000034.1"/>
</dbReference>
<dbReference type="Pfam" id="PF13359">
    <property type="entry name" value="DDE_Tnp_4"/>
    <property type="match status" value="1"/>
</dbReference>
<proteinExistence type="predicted"/>
<organism evidence="5 6">
    <name type="scientific">Streptomyces silvensis</name>
    <dbReference type="NCBI Taxonomy" id="1765722"/>
    <lineage>
        <taxon>Bacteria</taxon>
        <taxon>Bacillati</taxon>
        <taxon>Actinomycetota</taxon>
        <taxon>Actinomycetes</taxon>
        <taxon>Kitasatosporales</taxon>
        <taxon>Streptomycetaceae</taxon>
        <taxon>Streptomyces</taxon>
    </lineage>
</organism>
<dbReference type="EMBL" id="LOCL01000034">
    <property type="protein sequence ID" value="KUF17324.1"/>
    <property type="molecule type" value="Genomic_DNA"/>
</dbReference>
<comment type="caution">
    <text evidence="5">The sequence shown here is derived from an EMBL/GenBank/DDBJ whole genome shotgun (WGS) entry which is preliminary data.</text>
</comment>
<dbReference type="InterPro" id="IPR027806">
    <property type="entry name" value="HARBI1_dom"/>
</dbReference>
<dbReference type="OrthoDB" id="3699454at2"/>
<evidence type="ECO:0000313" key="6">
    <source>
        <dbReference type="Proteomes" id="UP000054804"/>
    </source>
</evidence>
<dbReference type="Pfam" id="PF13613">
    <property type="entry name" value="HTH_Tnp_4"/>
    <property type="match status" value="1"/>
</dbReference>
<reference evidence="5 6" key="1">
    <citation type="submission" date="2015-12" db="EMBL/GenBank/DDBJ databases">
        <title>Draft genome sequence of Streptomyces silvensis ATCC 53525, a producer of novel hormone antagonists.</title>
        <authorList>
            <person name="Johnston C.W."/>
            <person name="Li Y."/>
            <person name="Magarvey N.A."/>
        </authorList>
    </citation>
    <scope>NUCLEOTIDE SEQUENCE [LARGE SCALE GENOMIC DNA]</scope>
    <source>
        <strain evidence="5 6">ATCC 53525</strain>
    </source>
</reference>
<keyword evidence="2" id="KW-0479">Metal-binding</keyword>
<evidence type="ECO:0000256" key="1">
    <source>
        <dbReference type="ARBA" id="ARBA00001968"/>
    </source>
</evidence>
<dbReference type="AlphaFoldDB" id="A0A0W7X381"/>
<evidence type="ECO:0000313" key="5">
    <source>
        <dbReference type="EMBL" id="KUF17324.1"/>
    </source>
</evidence>
<accession>A0A0W7X381</accession>
<dbReference type="GO" id="GO:0046872">
    <property type="term" value="F:metal ion binding"/>
    <property type="evidence" value="ECO:0007669"/>
    <property type="project" value="UniProtKB-KW"/>
</dbReference>
<evidence type="ECO:0000259" key="3">
    <source>
        <dbReference type="Pfam" id="PF13359"/>
    </source>
</evidence>
<sequence>MLVYPSAVDLSSRSLQHLSPLLAGHRRQIGSRWRRLTWCGRQAVPVLAHLRCGDTYARLAAGFRVGIATVHRYIREAVDLLAALAPTLGQAIATVRKKAYVILDGTVLPIDRIAADRPYHPGKKKHHEMNVQVLADPAGRLVRASGALPAAVHDLTAAQTHGTPAALAADHVKRWADRAYQGAGPAVRVPFRGKNLRGRRRRHNRDHAKIRSLGERATAILKCWRLPRKLRCSTTRITAVVRAVVALELAA</sequence>
<comment type="cofactor">
    <cofactor evidence="1">
        <name>a divalent metal cation</name>
        <dbReference type="ChEBI" id="CHEBI:60240"/>
    </cofactor>
</comment>
<keyword evidence="6" id="KW-1185">Reference proteome</keyword>